<dbReference type="AlphaFoldDB" id="A0A1G7IUH2"/>
<feature type="chain" id="PRO_5009241457" evidence="1">
    <location>
        <begin position="18"/>
        <end position="211"/>
    </location>
</feature>
<accession>A0A1G7IUH2</accession>
<organism evidence="2 3">
    <name type="scientific">Terriglobus roseus</name>
    <dbReference type="NCBI Taxonomy" id="392734"/>
    <lineage>
        <taxon>Bacteria</taxon>
        <taxon>Pseudomonadati</taxon>
        <taxon>Acidobacteriota</taxon>
        <taxon>Terriglobia</taxon>
        <taxon>Terriglobales</taxon>
        <taxon>Acidobacteriaceae</taxon>
        <taxon>Terriglobus</taxon>
    </lineage>
</organism>
<dbReference type="OrthoDB" id="116700at2"/>
<dbReference type="RefSeq" id="WP_083344647.1">
    <property type="nucleotide sequence ID" value="NZ_LT629690.1"/>
</dbReference>
<sequence length="211" mass="23431">MKRLFLATLLFALPLHGQSTYSVTMTYDRDGLTVPHWKIMIPEQGEAQYTGKPIKGVDPGLVSFRVSASGREKLGWLLGQSNNMQPCETKSKGIANMGQKDVTYWPSGASEVHCSFNFTDNKALGQSTDYIMALANTIQTGVELDRLHRYDRLGLDAVMHRLVADVKEHRAVEVIAIQPTLQRLVEDDALMDRVRANAQSLLTLATQEAAK</sequence>
<feature type="signal peptide" evidence="1">
    <location>
        <begin position="1"/>
        <end position="17"/>
    </location>
</feature>
<evidence type="ECO:0000256" key="1">
    <source>
        <dbReference type="SAM" id="SignalP"/>
    </source>
</evidence>
<name>A0A1G7IUH2_9BACT</name>
<keyword evidence="3" id="KW-1185">Reference proteome</keyword>
<reference evidence="2 3" key="1">
    <citation type="submission" date="2016-10" db="EMBL/GenBank/DDBJ databases">
        <authorList>
            <person name="de Groot N.N."/>
        </authorList>
    </citation>
    <scope>NUCLEOTIDE SEQUENCE [LARGE SCALE GENOMIC DNA]</scope>
    <source>
        <strain evidence="2 3">GAS232</strain>
    </source>
</reference>
<evidence type="ECO:0000313" key="3">
    <source>
        <dbReference type="Proteomes" id="UP000182427"/>
    </source>
</evidence>
<protein>
    <submittedName>
        <fullName evidence="2">Uncharacterized protein</fullName>
    </submittedName>
</protein>
<gene>
    <name evidence="2" type="ORF">SAMN05444167_1579</name>
</gene>
<evidence type="ECO:0000313" key="2">
    <source>
        <dbReference type="EMBL" id="SDF16340.1"/>
    </source>
</evidence>
<proteinExistence type="predicted"/>
<dbReference type="Proteomes" id="UP000182427">
    <property type="component" value="Chromosome I"/>
</dbReference>
<dbReference type="EMBL" id="LT629690">
    <property type="protein sequence ID" value="SDF16340.1"/>
    <property type="molecule type" value="Genomic_DNA"/>
</dbReference>
<keyword evidence="1" id="KW-0732">Signal</keyword>